<gene>
    <name evidence="9" type="ORF">SAMN05661030_2051</name>
</gene>
<comment type="subcellular location">
    <subcellularLocation>
        <location evidence="1">Cell membrane</location>
        <topology evidence="1">Multi-pass membrane protein</topology>
    </subcellularLocation>
</comment>
<feature type="transmembrane region" description="Helical" evidence="7">
    <location>
        <begin position="289"/>
        <end position="312"/>
    </location>
</feature>
<feature type="transmembrane region" description="Helical" evidence="7">
    <location>
        <begin position="152"/>
        <end position="172"/>
    </location>
</feature>
<organism evidence="9 10">
    <name type="scientific">Klenkia taihuensis</name>
    <dbReference type="NCBI Taxonomy" id="1225127"/>
    <lineage>
        <taxon>Bacteria</taxon>
        <taxon>Bacillati</taxon>
        <taxon>Actinomycetota</taxon>
        <taxon>Actinomycetes</taxon>
        <taxon>Geodermatophilales</taxon>
        <taxon>Geodermatophilaceae</taxon>
        <taxon>Klenkia</taxon>
    </lineage>
</organism>
<feature type="transmembrane region" description="Helical" evidence="7">
    <location>
        <begin position="199"/>
        <end position="220"/>
    </location>
</feature>
<dbReference type="PANTHER" id="PTHR23517">
    <property type="entry name" value="RESISTANCE PROTEIN MDTM, PUTATIVE-RELATED-RELATED"/>
    <property type="match status" value="1"/>
</dbReference>
<keyword evidence="10" id="KW-1185">Reference proteome</keyword>
<dbReference type="Gene3D" id="1.20.1250.20">
    <property type="entry name" value="MFS general substrate transporter like domains"/>
    <property type="match status" value="1"/>
</dbReference>
<feature type="transmembrane region" description="Helical" evidence="7">
    <location>
        <begin position="235"/>
        <end position="254"/>
    </location>
</feature>
<feature type="transmembrane region" description="Helical" evidence="7">
    <location>
        <begin position="33"/>
        <end position="51"/>
    </location>
</feature>
<dbReference type="Pfam" id="PF07690">
    <property type="entry name" value="MFS_1"/>
    <property type="match status" value="1"/>
</dbReference>
<feature type="transmembrane region" description="Helical" evidence="7">
    <location>
        <begin position="122"/>
        <end position="146"/>
    </location>
</feature>
<accession>A0A1I1NMB1</accession>
<protein>
    <submittedName>
        <fullName evidence="9">Predicted arabinose efflux permease, MFS family</fullName>
    </submittedName>
</protein>
<evidence type="ECO:0000256" key="1">
    <source>
        <dbReference type="ARBA" id="ARBA00004651"/>
    </source>
</evidence>
<evidence type="ECO:0000256" key="6">
    <source>
        <dbReference type="ARBA" id="ARBA00023136"/>
    </source>
</evidence>
<keyword evidence="3" id="KW-1003">Cell membrane</keyword>
<feature type="transmembrane region" description="Helical" evidence="7">
    <location>
        <begin position="63"/>
        <end position="81"/>
    </location>
</feature>
<evidence type="ECO:0000256" key="5">
    <source>
        <dbReference type="ARBA" id="ARBA00022989"/>
    </source>
</evidence>
<evidence type="ECO:0000259" key="8">
    <source>
        <dbReference type="PROSITE" id="PS50850"/>
    </source>
</evidence>
<keyword evidence="2" id="KW-0813">Transport</keyword>
<dbReference type="InterPro" id="IPR011701">
    <property type="entry name" value="MFS"/>
</dbReference>
<evidence type="ECO:0000256" key="3">
    <source>
        <dbReference type="ARBA" id="ARBA00022475"/>
    </source>
</evidence>
<feature type="domain" description="Major facilitator superfamily (MFS) profile" evidence="8">
    <location>
        <begin position="1"/>
        <end position="379"/>
    </location>
</feature>
<dbReference type="GO" id="GO:0022857">
    <property type="term" value="F:transmembrane transporter activity"/>
    <property type="evidence" value="ECO:0007669"/>
    <property type="project" value="InterPro"/>
</dbReference>
<dbReference type="InterPro" id="IPR005829">
    <property type="entry name" value="Sugar_transporter_CS"/>
</dbReference>
<dbReference type="InterPro" id="IPR050171">
    <property type="entry name" value="MFS_Transporters"/>
</dbReference>
<dbReference type="Proteomes" id="UP000199022">
    <property type="component" value="Unassembled WGS sequence"/>
</dbReference>
<keyword evidence="6 7" id="KW-0472">Membrane</keyword>
<dbReference type="STRING" id="1225127.SAMN05661030_2051"/>
<dbReference type="InterPro" id="IPR036259">
    <property type="entry name" value="MFS_trans_sf"/>
</dbReference>
<dbReference type="EMBL" id="FOMD01000002">
    <property type="protein sequence ID" value="SFC94880.1"/>
    <property type="molecule type" value="Genomic_DNA"/>
</dbReference>
<evidence type="ECO:0000256" key="7">
    <source>
        <dbReference type="SAM" id="Phobius"/>
    </source>
</evidence>
<proteinExistence type="predicted"/>
<dbReference type="PANTHER" id="PTHR23517:SF13">
    <property type="entry name" value="MAJOR FACILITATOR SUPERFAMILY MFS_1"/>
    <property type="match status" value="1"/>
</dbReference>
<keyword evidence="4 7" id="KW-0812">Transmembrane</keyword>
<evidence type="ECO:0000256" key="4">
    <source>
        <dbReference type="ARBA" id="ARBA00022692"/>
    </source>
</evidence>
<dbReference type="GO" id="GO:0005886">
    <property type="term" value="C:plasma membrane"/>
    <property type="evidence" value="ECO:0007669"/>
    <property type="project" value="UniProtKB-SubCell"/>
</dbReference>
<dbReference type="InterPro" id="IPR020846">
    <property type="entry name" value="MFS_dom"/>
</dbReference>
<reference evidence="10" key="1">
    <citation type="submission" date="2016-10" db="EMBL/GenBank/DDBJ databases">
        <authorList>
            <person name="Varghese N."/>
            <person name="Submissions S."/>
        </authorList>
    </citation>
    <scope>NUCLEOTIDE SEQUENCE [LARGE SCALE GENOMIC DNA]</scope>
    <source>
        <strain evidence="10">DSM 45962</strain>
    </source>
</reference>
<keyword evidence="5 7" id="KW-1133">Transmembrane helix</keyword>
<dbReference type="AlphaFoldDB" id="A0A1I1NMB1"/>
<evidence type="ECO:0000313" key="9">
    <source>
        <dbReference type="EMBL" id="SFC94880.1"/>
    </source>
</evidence>
<evidence type="ECO:0000313" key="10">
    <source>
        <dbReference type="Proteomes" id="UP000199022"/>
    </source>
</evidence>
<evidence type="ECO:0000256" key="2">
    <source>
        <dbReference type="ARBA" id="ARBA00022448"/>
    </source>
</evidence>
<dbReference type="PROSITE" id="PS00216">
    <property type="entry name" value="SUGAR_TRANSPORT_1"/>
    <property type="match status" value="1"/>
</dbReference>
<feature type="transmembrane region" description="Helical" evidence="7">
    <location>
        <begin position="324"/>
        <end position="346"/>
    </location>
</feature>
<dbReference type="SUPFAM" id="SSF103473">
    <property type="entry name" value="MFS general substrate transporter"/>
    <property type="match status" value="1"/>
</dbReference>
<name>A0A1I1NMB1_9ACTN</name>
<feature type="transmembrane region" description="Helical" evidence="7">
    <location>
        <begin position="261"/>
        <end position="283"/>
    </location>
</feature>
<feature type="transmembrane region" description="Helical" evidence="7">
    <location>
        <begin position="358"/>
        <end position="375"/>
    </location>
</feature>
<dbReference type="PROSITE" id="PS50850">
    <property type="entry name" value="MFS"/>
    <property type="match status" value="1"/>
</dbReference>
<feature type="transmembrane region" description="Helical" evidence="7">
    <location>
        <begin position="87"/>
        <end position="110"/>
    </location>
</feature>
<sequence length="386" mass="38075">MAVLLVLVLAASGVPSPLYRVYAEEFGFGTGTLTLVFAVYAFALLLALLTVGALSDHVGRRPVLAVALLVEAAAMGLFVLADGVAWLIAARVVQGLATGAMTGAFGAALLDLQRPAKPLGPLINSASPGLGLSAGALGASVAVQVLVQPGEWVFGVLGAVFVVAGVVTWVALPESSPRVPGALASLRPSVHVPRASRRAFLVALPCLAATWALGGLYASLGPSLVAGVFGVENHVAGGLLILALNGTGLVGSLVTRGLAPATGMVAGALVFVVGVGGTVAALAAGSLGLFYVAAVVSGFGFGSAFLGAMATVTTGVDPAQRAGLLSAVFTVSYLAFSLPAIAAGLAAGPLGLTTTAEVYGAVVVLLALTAVAGLVRDRRPVPVTAD</sequence>